<dbReference type="STRING" id="1004156.AYP45_16105"/>
<evidence type="ECO:0000313" key="2">
    <source>
        <dbReference type="Proteomes" id="UP000189681"/>
    </source>
</evidence>
<proteinExistence type="predicted"/>
<dbReference type="EMBL" id="AYTS01000167">
    <property type="protein sequence ID" value="OOP55203.1"/>
    <property type="molecule type" value="Genomic_DNA"/>
</dbReference>
<sequence>MLAKISGRVTNIKEEKTKTGKTYCVVKVMQLDKEGDGKTIPVKFWDIKKVSEIKKDAMIEIEVRVEPAINKSTGMPLLNANAA</sequence>
<evidence type="ECO:0008006" key="3">
    <source>
        <dbReference type="Google" id="ProtNLM"/>
    </source>
</evidence>
<evidence type="ECO:0000313" key="1">
    <source>
        <dbReference type="EMBL" id="OOP55203.1"/>
    </source>
</evidence>
<organism evidence="1 2">
    <name type="scientific">Candidatus Brocadia carolinensis</name>
    <dbReference type="NCBI Taxonomy" id="1004156"/>
    <lineage>
        <taxon>Bacteria</taxon>
        <taxon>Pseudomonadati</taxon>
        <taxon>Planctomycetota</taxon>
        <taxon>Candidatus Brocadiia</taxon>
        <taxon>Candidatus Brocadiales</taxon>
        <taxon>Candidatus Brocadiaceae</taxon>
        <taxon>Candidatus Brocadia</taxon>
    </lineage>
</organism>
<name>A0A1V4AQ07_9BACT</name>
<protein>
    <recommendedName>
        <fullName evidence="3">OB domain-containing protein</fullName>
    </recommendedName>
</protein>
<comment type="caution">
    <text evidence="1">The sequence shown here is derived from an EMBL/GenBank/DDBJ whole genome shotgun (WGS) entry which is preliminary data.</text>
</comment>
<reference evidence="1 2" key="1">
    <citation type="journal article" date="2017" name="Water Res.">
        <title>Discovery and metagenomic analysis of an anammox bacterial enrichment related to Candidatus "Brocadia caroliniensis" in a full-scale glycerol-fed nitritation-denitritation separate centrate treatment process.</title>
        <authorList>
            <person name="Park H."/>
            <person name="Brotto A.C."/>
            <person name="van Loosdrecht M.C."/>
            <person name="Chandran K."/>
        </authorList>
    </citation>
    <scope>NUCLEOTIDE SEQUENCE [LARGE SCALE GENOMIC DNA]</scope>
    <source>
        <strain evidence="1">26THWARD</strain>
    </source>
</reference>
<gene>
    <name evidence="1" type="ORF">AYP45_16105</name>
</gene>
<dbReference type="AlphaFoldDB" id="A0A1V4AQ07"/>
<accession>A0A1V4AQ07</accession>
<dbReference type="Proteomes" id="UP000189681">
    <property type="component" value="Unassembled WGS sequence"/>
</dbReference>